<keyword evidence="3" id="KW-0804">Transcription</keyword>
<dbReference type="Pfam" id="PF02311">
    <property type="entry name" value="AraC_binding"/>
    <property type="match status" value="1"/>
</dbReference>
<dbReference type="InterPro" id="IPR009057">
    <property type="entry name" value="Homeodomain-like_sf"/>
</dbReference>
<dbReference type="InterPro" id="IPR018062">
    <property type="entry name" value="HTH_AraC-typ_CS"/>
</dbReference>
<reference evidence="5" key="1">
    <citation type="submission" date="2020-10" db="EMBL/GenBank/DDBJ databases">
        <authorList>
            <person name="Gilroy R."/>
        </authorList>
    </citation>
    <scope>NUCLEOTIDE SEQUENCE</scope>
    <source>
        <strain evidence="5">CHK178-757</strain>
    </source>
</reference>
<evidence type="ECO:0000256" key="3">
    <source>
        <dbReference type="ARBA" id="ARBA00023163"/>
    </source>
</evidence>
<feature type="domain" description="HTH araC/xylS-type" evidence="4">
    <location>
        <begin position="197"/>
        <end position="295"/>
    </location>
</feature>
<evidence type="ECO:0000313" key="5">
    <source>
        <dbReference type="EMBL" id="HIS47320.1"/>
    </source>
</evidence>
<dbReference type="SUPFAM" id="SSF46689">
    <property type="entry name" value="Homeodomain-like"/>
    <property type="match status" value="2"/>
</dbReference>
<dbReference type="CDD" id="cd02208">
    <property type="entry name" value="cupin_RmlC-like"/>
    <property type="match status" value="1"/>
</dbReference>
<dbReference type="PANTHER" id="PTHR43280">
    <property type="entry name" value="ARAC-FAMILY TRANSCRIPTIONAL REGULATOR"/>
    <property type="match status" value="1"/>
</dbReference>
<dbReference type="InterPro" id="IPR018060">
    <property type="entry name" value="HTH_AraC"/>
</dbReference>
<gene>
    <name evidence="5" type="ORF">IAB46_07155</name>
</gene>
<dbReference type="InterPro" id="IPR003313">
    <property type="entry name" value="AraC-bd"/>
</dbReference>
<dbReference type="Pfam" id="PF12833">
    <property type="entry name" value="HTH_18"/>
    <property type="match status" value="1"/>
</dbReference>
<dbReference type="GO" id="GO:0003700">
    <property type="term" value="F:DNA-binding transcription factor activity"/>
    <property type="evidence" value="ECO:0007669"/>
    <property type="project" value="InterPro"/>
</dbReference>
<evidence type="ECO:0000256" key="1">
    <source>
        <dbReference type="ARBA" id="ARBA00023015"/>
    </source>
</evidence>
<reference evidence="5" key="2">
    <citation type="journal article" date="2021" name="PeerJ">
        <title>Extensive microbial diversity within the chicken gut microbiome revealed by metagenomics and culture.</title>
        <authorList>
            <person name="Gilroy R."/>
            <person name="Ravi A."/>
            <person name="Getino M."/>
            <person name="Pursley I."/>
            <person name="Horton D.L."/>
            <person name="Alikhan N.F."/>
            <person name="Baker D."/>
            <person name="Gharbi K."/>
            <person name="Hall N."/>
            <person name="Watson M."/>
            <person name="Adriaenssens E.M."/>
            <person name="Foster-Nyarko E."/>
            <person name="Jarju S."/>
            <person name="Secka A."/>
            <person name="Antonio M."/>
            <person name="Oren A."/>
            <person name="Chaudhuri R.R."/>
            <person name="La Ragione R."/>
            <person name="Hildebrand F."/>
            <person name="Pallen M.J."/>
        </authorList>
    </citation>
    <scope>NUCLEOTIDE SEQUENCE</scope>
    <source>
        <strain evidence="5">CHK178-757</strain>
    </source>
</reference>
<sequence length="309" mass="35583">MDSTLKENVAHGTPQQPMTALHFAIQGSGFYPEHFFVQRHWHNSVEILKIVKGTFKAEINLDEYILSPGDICMIGSGELHQLTGYIKDSIHDAFIFDPRLLSFAYKDQLETELLTPWASQQLSFPHVIRPEDAGYEIFEPYVSRLIRLGLSQEEDWYFKCKLCLLEFLHESWKQNLLADQAATALSAGELEQIDRYKRIVSYMEDHYMRKITLEELADAAGCSSQYICRFFKKLSGETPIQYLITFRVHKAAVMLTETTKTVLEVSLDCGFENISYFIRTFSRIMGATPGQYRKNASKKQAYNLTDTQI</sequence>
<dbReference type="AlphaFoldDB" id="A0A9D1F4T2"/>
<evidence type="ECO:0000313" key="6">
    <source>
        <dbReference type="Proteomes" id="UP000823927"/>
    </source>
</evidence>
<dbReference type="PRINTS" id="PR00032">
    <property type="entry name" value="HTHARAC"/>
</dbReference>
<dbReference type="PROSITE" id="PS00041">
    <property type="entry name" value="HTH_ARAC_FAMILY_1"/>
    <property type="match status" value="1"/>
</dbReference>
<accession>A0A9D1F4T2</accession>
<evidence type="ECO:0000256" key="2">
    <source>
        <dbReference type="ARBA" id="ARBA00023125"/>
    </source>
</evidence>
<dbReference type="InterPro" id="IPR037923">
    <property type="entry name" value="HTH-like"/>
</dbReference>
<name>A0A9D1F4T2_9FIRM</name>
<keyword evidence="1" id="KW-0805">Transcription regulation</keyword>
<dbReference type="GO" id="GO:0043565">
    <property type="term" value="F:sequence-specific DNA binding"/>
    <property type="evidence" value="ECO:0007669"/>
    <property type="project" value="InterPro"/>
</dbReference>
<dbReference type="PANTHER" id="PTHR43280:SF2">
    <property type="entry name" value="HTH-TYPE TRANSCRIPTIONAL REGULATOR EXSA"/>
    <property type="match status" value="1"/>
</dbReference>
<dbReference type="PROSITE" id="PS01124">
    <property type="entry name" value="HTH_ARAC_FAMILY_2"/>
    <property type="match status" value="1"/>
</dbReference>
<proteinExistence type="predicted"/>
<dbReference type="Gene3D" id="2.60.120.10">
    <property type="entry name" value="Jelly Rolls"/>
    <property type="match status" value="1"/>
</dbReference>
<dbReference type="SMART" id="SM00342">
    <property type="entry name" value="HTH_ARAC"/>
    <property type="match status" value="1"/>
</dbReference>
<dbReference type="EMBL" id="DVIT01000027">
    <property type="protein sequence ID" value="HIS47320.1"/>
    <property type="molecule type" value="Genomic_DNA"/>
</dbReference>
<protein>
    <submittedName>
        <fullName evidence="5">Helix-turn-helix domain-containing protein</fullName>
    </submittedName>
</protein>
<keyword evidence="2" id="KW-0238">DNA-binding</keyword>
<comment type="caution">
    <text evidence="5">The sequence shown here is derived from an EMBL/GenBank/DDBJ whole genome shotgun (WGS) entry which is preliminary data.</text>
</comment>
<dbReference type="InterPro" id="IPR020449">
    <property type="entry name" value="Tscrpt_reg_AraC-type_HTH"/>
</dbReference>
<dbReference type="Gene3D" id="1.10.10.60">
    <property type="entry name" value="Homeodomain-like"/>
    <property type="match status" value="2"/>
</dbReference>
<organism evidence="5 6">
    <name type="scientific">Candidatus Scybalocola faecigallinarum</name>
    <dbReference type="NCBI Taxonomy" id="2840941"/>
    <lineage>
        <taxon>Bacteria</taxon>
        <taxon>Bacillati</taxon>
        <taxon>Bacillota</taxon>
        <taxon>Clostridia</taxon>
        <taxon>Lachnospirales</taxon>
        <taxon>Lachnospiraceae</taxon>
        <taxon>Lachnospiraceae incertae sedis</taxon>
        <taxon>Candidatus Scybalocola (ex Gilroy et al. 2021)</taxon>
    </lineage>
</organism>
<dbReference type="Proteomes" id="UP000823927">
    <property type="component" value="Unassembled WGS sequence"/>
</dbReference>
<dbReference type="InterPro" id="IPR014710">
    <property type="entry name" value="RmlC-like_jellyroll"/>
</dbReference>
<evidence type="ECO:0000259" key="4">
    <source>
        <dbReference type="PROSITE" id="PS01124"/>
    </source>
</evidence>
<dbReference type="SUPFAM" id="SSF51215">
    <property type="entry name" value="Regulatory protein AraC"/>
    <property type="match status" value="1"/>
</dbReference>